<dbReference type="InterPro" id="IPR013783">
    <property type="entry name" value="Ig-like_fold"/>
</dbReference>
<dbReference type="Gene3D" id="2.60.120.430">
    <property type="entry name" value="Galactose-binding lectin"/>
    <property type="match status" value="1"/>
</dbReference>
<evidence type="ECO:0000313" key="4">
    <source>
        <dbReference type="Proteomes" id="UP001269081"/>
    </source>
</evidence>
<evidence type="ECO:0000313" key="3">
    <source>
        <dbReference type="EMBL" id="MDR7210277.1"/>
    </source>
</evidence>
<dbReference type="Pfam" id="PF18329">
    <property type="entry name" value="SGBP_B_XBD"/>
    <property type="match status" value="1"/>
</dbReference>
<dbReference type="PROSITE" id="PS51257">
    <property type="entry name" value="PROKAR_LIPOPROTEIN"/>
    <property type="match status" value="1"/>
</dbReference>
<dbReference type="Proteomes" id="UP001269081">
    <property type="component" value="Unassembled WGS sequence"/>
</dbReference>
<keyword evidence="4" id="KW-1185">Reference proteome</keyword>
<protein>
    <recommendedName>
        <fullName evidence="2">Surface glycan-binding protein B xyloglucan binding domain-containing protein</fullName>
    </recommendedName>
</protein>
<reference evidence="3 4" key="1">
    <citation type="submission" date="2023-07" db="EMBL/GenBank/DDBJ databases">
        <title>Sorghum-associated microbial communities from plants grown in Nebraska, USA.</title>
        <authorList>
            <person name="Schachtman D."/>
        </authorList>
    </citation>
    <scope>NUCLEOTIDE SEQUENCE [LARGE SCALE GENOMIC DNA]</scope>
    <source>
        <strain evidence="3 4">4129</strain>
    </source>
</reference>
<organism evidence="3 4">
    <name type="scientific">Flavobacterium piscis</name>
    <dbReference type="NCBI Taxonomy" id="1114874"/>
    <lineage>
        <taxon>Bacteria</taxon>
        <taxon>Pseudomonadati</taxon>
        <taxon>Bacteroidota</taxon>
        <taxon>Flavobacteriia</taxon>
        <taxon>Flavobacteriales</taxon>
        <taxon>Flavobacteriaceae</taxon>
        <taxon>Flavobacterium</taxon>
    </lineage>
</organism>
<feature type="domain" description="Surface glycan-binding protein B xyloglucan binding" evidence="2">
    <location>
        <begin position="317"/>
        <end position="502"/>
    </location>
</feature>
<evidence type="ECO:0000256" key="1">
    <source>
        <dbReference type="SAM" id="SignalP"/>
    </source>
</evidence>
<feature type="signal peptide" evidence="1">
    <location>
        <begin position="1"/>
        <end position="28"/>
    </location>
</feature>
<keyword evidence="1" id="KW-0732">Signal</keyword>
<proteinExistence type="predicted"/>
<name>A0ABU1Y7R1_9FLAO</name>
<dbReference type="Gene3D" id="2.60.40.10">
    <property type="entry name" value="Immunoglobulins"/>
    <property type="match status" value="2"/>
</dbReference>
<dbReference type="InterPro" id="IPR040475">
    <property type="entry name" value="SGBP_B_XBD"/>
</dbReference>
<comment type="caution">
    <text evidence="3">The sequence shown here is derived from an EMBL/GenBank/DDBJ whole genome shotgun (WGS) entry which is preliminary data.</text>
</comment>
<evidence type="ECO:0000259" key="2">
    <source>
        <dbReference type="Pfam" id="PF18329"/>
    </source>
</evidence>
<dbReference type="RefSeq" id="WP_310281171.1">
    <property type="nucleotide sequence ID" value="NZ_JAVDWQ010000006.1"/>
</dbReference>
<dbReference type="EMBL" id="JAVDWQ010000006">
    <property type="protein sequence ID" value="MDR7210277.1"/>
    <property type="molecule type" value="Genomic_DNA"/>
</dbReference>
<accession>A0ABU1Y7R1</accession>
<sequence length="504" mass="54085">MKKILNNRISHLLFLSMMLIITILTSCNNDDDANGTPVIAAVRNYAPAPNDTLVTSIVPGQWIVIHGKNLKGAIQISINGSPAQFDAALFSDKTAVLQVPMSVPFNNVDPEVINTIKYVTNEGTTTYKFKVNAPPATITGNSLLASNKVGDSIYIYGTNLYLIEKLTIGGVDIAPLKTVSNGSSIGFVFPEINAPQPWEAVVVAASGTYTFSISIQPEILAVSYVNPSQGDIVRVYGKNLNGVTNLKFGGATISSGITESPDGFWIQFVAPNKSSYAGGPVTITSTYGTVTTAYDVNNNGVKGGLLATFEWDATYFGYTWWQHLKIGSSLLDFNGSMGTSTSQVGYFDTPILAAGESNFANMGSSASGNYWIPVANISDPVEKWGLQFDISVAKPWNGSTLYFQTAFAGDTYVARYEPWKIPASNKTLDFKTDGWQTVIIPLSEFRKKDADNVLGNGVSLTSLSSLLGPTGSSNYVITLKNFGTASTKTGFYAAIDNIRVVKIK</sequence>
<gene>
    <name evidence="3" type="ORF">J2W48_002217</name>
</gene>
<feature type="chain" id="PRO_5045291639" description="Surface glycan-binding protein B xyloglucan binding domain-containing protein" evidence="1">
    <location>
        <begin position="29"/>
        <end position="504"/>
    </location>
</feature>